<evidence type="ECO:0000256" key="2">
    <source>
        <dbReference type="ARBA" id="ARBA00011738"/>
    </source>
</evidence>
<organism evidence="11 12">
    <name type="scientific">Mesoplasma corruscae</name>
    <dbReference type="NCBI Taxonomy" id="216874"/>
    <lineage>
        <taxon>Bacteria</taxon>
        <taxon>Bacillati</taxon>
        <taxon>Mycoplasmatota</taxon>
        <taxon>Mollicutes</taxon>
        <taxon>Entomoplasmatales</taxon>
        <taxon>Entomoplasmataceae</taxon>
        <taxon>Mesoplasma</taxon>
    </lineage>
</organism>
<evidence type="ECO:0000313" key="12">
    <source>
        <dbReference type="Proteomes" id="UP000239785"/>
    </source>
</evidence>
<dbReference type="SUPFAM" id="SSF50249">
    <property type="entry name" value="Nucleic acid-binding proteins"/>
    <property type="match status" value="1"/>
</dbReference>
<dbReference type="Proteomes" id="UP000239785">
    <property type="component" value="Unassembled WGS sequence"/>
</dbReference>
<evidence type="ECO:0000256" key="1">
    <source>
        <dbReference type="ARBA" id="ARBA00008226"/>
    </source>
</evidence>
<dbReference type="Gene3D" id="2.40.50.140">
    <property type="entry name" value="Nucleic acid-binding proteins"/>
    <property type="match status" value="1"/>
</dbReference>
<dbReference type="Pfam" id="PF01336">
    <property type="entry name" value="tRNA_anti-codon"/>
    <property type="match status" value="1"/>
</dbReference>
<evidence type="ECO:0000256" key="4">
    <source>
        <dbReference type="ARBA" id="ARBA00022598"/>
    </source>
</evidence>
<dbReference type="HAMAP" id="MF_00534">
    <property type="entry name" value="Asn_tRNA_synth"/>
    <property type="match status" value="1"/>
</dbReference>
<dbReference type="InterPro" id="IPR004522">
    <property type="entry name" value="Asn-tRNA-ligase"/>
</dbReference>
<dbReference type="RefSeq" id="WP_104208034.1">
    <property type="nucleotide sequence ID" value="NZ_PHNF01000002.1"/>
</dbReference>
<dbReference type="GO" id="GO:0003676">
    <property type="term" value="F:nucleic acid binding"/>
    <property type="evidence" value="ECO:0007669"/>
    <property type="project" value="InterPro"/>
</dbReference>
<dbReference type="GO" id="GO:0006421">
    <property type="term" value="P:asparaginyl-tRNA aminoacylation"/>
    <property type="evidence" value="ECO:0007669"/>
    <property type="project" value="UniProtKB-UniRule"/>
</dbReference>
<dbReference type="SUPFAM" id="SSF55681">
    <property type="entry name" value="Class II aaRS and biotin synthetases"/>
    <property type="match status" value="1"/>
</dbReference>
<reference evidence="11 12" key="1">
    <citation type="submission" date="2017-11" db="EMBL/GenBank/DDBJ databases">
        <title>Genome sequence of Mesoplasma corruscae ELCA-2 (ATCC 49579).</title>
        <authorList>
            <person name="Lo W.-S."/>
            <person name="Kuo C.-H."/>
        </authorList>
    </citation>
    <scope>NUCLEOTIDE SEQUENCE [LARGE SCALE GENOMIC DNA]</scope>
    <source>
        <strain evidence="11 12">ELCA-2</strain>
    </source>
</reference>
<dbReference type="GO" id="GO:0005524">
    <property type="term" value="F:ATP binding"/>
    <property type="evidence" value="ECO:0007669"/>
    <property type="project" value="UniProtKB-UniRule"/>
</dbReference>
<dbReference type="AlphaFoldDB" id="A0A2S5RFW9"/>
<keyword evidence="12" id="KW-1185">Reference proteome</keyword>
<protein>
    <recommendedName>
        <fullName evidence="9">Asparagine--tRNA ligase</fullName>
        <ecNumber evidence="9">6.1.1.22</ecNumber>
    </recommendedName>
    <alternativeName>
        <fullName evidence="9">Asparaginyl-tRNA synthetase</fullName>
        <shortName evidence="9">AsnRS</shortName>
    </alternativeName>
</protein>
<dbReference type="InterPro" id="IPR002312">
    <property type="entry name" value="Asp/Asn-tRNA-synth_IIb"/>
</dbReference>
<keyword evidence="7 9" id="KW-0648">Protein biosynthesis</keyword>
<dbReference type="PRINTS" id="PR01042">
    <property type="entry name" value="TRNASYNTHASP"/>
</dbReference>
<dbReference type="InterPro" id="IPR045864">
    <property type="entry name" value="aa-tRNA-synth_II/BPL/LPL"/>
</dbReference>
<keyword evidence="5 9" id="KW-0547">Nucleotide-binding</keyword>
<dbReference type="EMBL" id="PHNF01000002">
    <property type="protein sequence ID" value="PPE06188.1"/>
    <property type="molecule type" value="Genomic_DNA"/>
</dbReference>
<evidence type="ECO:0000256" key="8">
    <source>
        <dbReference type="ARBA" id="ARBA00023146"/>
    </source>
</evidence>
<comment type="subcellular location">
    <subcellularLocation>
        <location evidence="9">Cytoplasm</location>
    </subcellularLocation>
</comment>
<dbReference type="PANTHER" id="PTHR22594:SF34">
    <property type="entry name" value="ASPARAGINE--TRNA LIGASE, MITOCHONDRIAL-RELATED"/>
    <property type="match status" value="1"/>
</dbReference>
<gene>
    <name evidence="11" type="primary">asnC</name>
    <name evidence="9" type="synonym">asnS</name>
    <name evidence="11" type="ORF">MCORR_v1c04920</name>
</gene>
<proteinExistence type="inferred from homology"/>
<evidence type="ECO:0000256" key="6">
    <source>
        <dbReference type="ARBA" id="ARBA00022840"/>
    </source>
</evidence>
<comment type="catalytic activity">
    <reaction evidence="9">
        <text>tRNA(Asn) + L-asparagine + ATP = L-asparaginyl-tRNA(Asn) + AMP + diphosphate + H(+)</text>
        <dbReference type="Rhea" id="RHEA:11180"/>
        <dbReference type="Rhea" id="RHEA-COMP:9659"/>
        <dbReference type="Rhea" id="RHEA-COMP:9674"/>
        <dbReference type="ChEBI" id="CHEBI:15378"/>
        <dbReference type="ChEBI" id="CHEBI:30616"/>
        <dbReference type="ChEBI" id="CHEBI:33019"/>
        <dbReference type="ChEBI" id="CHEBI:58048"/>
        <dbReference type="ChEBI" id="CHEBI:78442"/>
        <dbReference type="ChEBI" id="CHEBI:78515"/>
        <dbReference type="ChEBI" id="CHEBI:456215"/>
        <dbReference type="EC" id="6.1.1.22"/>
    </reaction>
</comment>
<name>A0A2S5RFW9_9MOLU</name>
<evidence type="ECO:0000313" key="11">
    <source>
        <dbReference type="EMBL" id="PPE06188.1"/>
    </source>
</evidence>
<dbReference type="EC" id="6.1.1.22" evidence="9"/>
<keyword evidence="3 9" id="KW-0963">Cytoplasm</keyword>
<evidence type="ECO:0000256" key="3">
    <source>
        <dbReference type="ARBA" id="ARBA00022490"/>
    </source>
</evidence>
<dbReference type="InterPro" id="IPR004364">
    <property type="entry name" value="Aa-tRNA-synt_II"/>
</dbReference>
<comment type="subunit">
    <text evidence="2 9">Homodimer.</text>
</comment>
<keyword evidence="6 9" id="KW-0067">ATP-binding</keyword>
<dbReference type="CDD" id="cd04318">
    <property type="entry name" value="EcAsnRS_like_N"/>
    <property type="match status" value="1"/>
</dbReference>
<keyword evidence="4 9" id="KW-0436">Ligase</keyword>
<comment type="similarity">
    <text evidence="1 9">Belongs to the class-II aminoacyl-tRNA synthetase family.</text>
</comment>
<keyword evidence="8 9" id="KW-0030">Aminoacyl-tRNA synthetase</keyword>
<dbReference type="OrthoDB" id="9762036at2"/>
<dbReference type="NCBIfam" id="TIGR00457">
    <property type="entry name" value="asnS"/>
    <property type="match status" value="1"/>
</dbReference>
<dbReference type="PANTHER" id="PTHR22594">
    <property type="entry name" value="ASPARTYL/LYSYL-TRNA SYNTHETASE"/>
    <property type="match status" value="1"/>
</dbReference>
<dbReference type="CDD" id="cd00776">
    <property type="entry name" value="AsxRS_core"/>
    <property type="match status" value="1"/>
</dbReference>
<dbReference type="FunFam" id="3.30.930.10:FF:000016">
    <property type="entry name" value="Asparagine--tRNA ligase"/>
    <property type="match status" value="1"/>
</dbReference>
<dbReference type="PROSITE" id="PS50862">
    <property type="entry name" value="AA_TRNA_LIGASE_II"/>
    <property type="match status" value="1"/>
</dbReference>
<comment type="caution">
    <text evidence="11">The sequence shown here is derived from an EMBL/GenBank/DDBJ whole genome shotgun (WGS) entry which is preliminary data.</text>
</comment>
<feature type="domain" description="Aminoacyl-transfer RNA synthetases class-II family profile" evidence="10">
    <location>
        <begin position="132"/>
        <end position="448"/>
    </location>
</feature>
<accession>A0A2S5RFW9</accession>
<evidence type="ECO:0000256" key="5">
    <source>
        <dbReference type="ARBA" id="ARBA00022741"/>
    </source>
</evidence>
<evidence type="ECO:0000259" key="10">
    <source>
        <dbReference type="PROSITE" id="PS50862"/>
    </source>
</evidence>
<dbReference type="GO" id="GO:0004816">
    <property type="term" value="F:asparagine-tRNA ligase activity"/>
    <property type="evidence" value="ECO:0007669"/>
    <property type="project" value="UniProtKB-UniRule"/>
</dbReference>
<evidence type="ECO:0000256" key="9">
    <source>
        <dbReference type="HAMAP-Rule" id="MF_00534"/>
    </source>
</evidence>
<dbReference type="InterPro" id="IPR004365">
    <property type="entry name" value="NA-bd_OB_tRNA"/>
</dbReference>
<dbReference type="Gene3D" id="3.30.930.10">
    <property type="entry name" value="Bira Bifunctional Protein, Domain 2"/>
    <property type="match status" value="1"/>
</dbReference>
<dbReference type="NCBIfam" id="NF003037">
    <property type="entry name" value="PRK03932.1"/>
    <property type="match status" value="1"/>
</dbReference>
<sequence>MELKYIYDNYKKLTDQKISIIARIRSNRQGKTVSFMVLNDGTYMDDLQVVYKPEILGYEDAKQARISSIVEITGILTLTPSRPQPFEIQASEIQLLDQAIEEYPLQKKEHSSEFLREISHLRARTRTFQAIFKVRSTAAYAIHKFFQEEKNFTYVTTPIITSNDAEGAGEEFIVTTTESKLNKDYVDDFFAKKANLTVSGQLNGEAFAQAFKNIYTFGPTFRAENSNTSKHAAEFWMIEPEVAFADINDNINLMKDMLVYVVKYLLEHNVKELTFLESQLESGLIEKITKMVNADFKVNTYEEVLKLLQQAIDNGHKFEENNIFFGLDLGTEHERYICEIVNKCPTFVTNYPKEIKSFYMKVNNDNKTVAAVDLLVPGIGELIGGSERESNYETLILRCKESGINPEDLYWYNNLRQYGFYKSAGFGLGFERLIMYVTGAANIRDVIPFPRTPKTLLY</sequence>
<dbReference type="InterPro" id="IPR012340">
    <property type="entry name" value="NA-bd_OB-fold"/>
</dbReference>
<dbReference type="Pfam" id="PF00152">
    <property type="entry name" value="tRNA-synt_2"/>
    <property type="match status" value="1"/>
</dbReference>
<dbReference type="InterPro" id="IPR006195">
    <property type="entry name" value="aa-tRNA-synth_II"/>
</dbReference>
<dbReference type="GO" id="GO:0005737">
    <property type="term" value="C:cytoplasm"/>
    <property type="evidence" value="ECO:0007669"/>
    <property type="project" value="UniProtKB-SubCell"/>
</dbReference>
<evidence type="ECO:0000256" key="7">
    <source>
        <dbReference type="ARBA" id="ARBA00022917"/>
    </source>
</evidence>